<evidence type="ECO:0000313" key="2">
    <source>
        <dbReference type="EMBL" id="GGJ56243.1"/>
    </source>
</evidence>
<reference evidence="2" key="2">
    <citation type="submission" date="2020-09" db="EMBL/GenBank/DDBJ databases">
        <authorList>
            <person name="Sun Q."/>
            <person name="Ohkuma M."/>
        </authorList>
    </citation>
    <scope>NUCLEOTIDE SEQUENCE</scope>
    <source>
        <strain evidence="2">JCM 3086</strain>
    </source>
</reference>
<dbReference type="Proteomes" id="UP000657574">
    <property type="component" value="Unassembled WGS sequence"/>
</dbReference>
<gene>
    <name evidence="2" type="ORF">GCM10010121_078540</name>
</gene>
<proteinExistence type="predicted"/>
<dbReference type="AlphaFoldDB" id="A0A917LAU9"/>
<keyword evidence="3" id="KW-1185">Reference proteome</keyword>
<feature type="region of interest" description="Disordered" evidence="1">
    <location>
        <begin position="1"/>
        <end position="20"/>
    </location>
</feature>
<comment type="caution">
    <text evidence="2">The sequence shown here is derived from an EMBL/GenBank/DDBJ whole genome shotgun (WGS) entry which is preliminary data.</text>
</comment>
<evidence type="ECO:0000256" key="1">
    <source>
        <dbReference type="SAM" id="MobiDB-lite"/>
    </source>
</evidence>
<accession>A0A917LAU9</accession>
<dbReference type="EMBL" id="BMQA01000050">
    <property type="protein sequence ID" value="GGJ56243.1"/>
    <property type="molecule type" value="Genomic_DNA"/>
</dbReference>
<organism evidence="2 3">
    <name type="scientific">Streptomyces brasiliensis</name>
    <dbReference type="NCBI Taxonomy" id="1954"/>
    <lineage>
        <taxon>Bacteria</taxon>
        <taxon>Bacillati</taxon>
        <taxon>Actinomycetota</taxon>
        <taxon>Actinomycetes</taxon>
        <taxon>Kitasatosporales</taxon>
        <taxon>Streptomycetaceae</taxon>
        <taxon>Streptomyces</taxon>
    </lineage>
</organism>
<evidence type="ECO:0000313" key="3">
    <source>
        <dbReference type="Proteomes" id="UP000657574"/>
    </source>
</evidence>
<name>A0A917LAU9_9ACTN</name>
<reference evidence="2" key="1">
    <citation type="journal article" date="2014" name="Int. J. Syst. Evol. Microbiol.">
        <title>Complete genome sequence of Corynebacterium casei LMG S-19264T (=DSM 44701T), isolated from a smear-ripened cheese.</title>
        <authorList>
            <consortium name="US DOE Joint Genome Institute (JGI-PGF)"/>
            <person name="Walter F."/>
            <person name="Albersmeier A."/>
            <person name="Kalinowski J."/>
            <person name="Ruckert C."/>
        </authorList>
    </citation>
    <scope>NUCLEOTIDE SEQUENCE</scope>
    <source>
        <strain evidence="2">JCM 3086</strain>
    </source>
</reference>
<sequence length="84" mass="8850">MLRVVQGTVDGAGPSVPEPGTTFREFASSDLAKGYLDLTIDTNAPRFVRVEVRSATGEAIALSNPVWLLRGDPAGGIPAGRQVR</sequence>
<protein>
    <submittedName>
        <fullName evidence="2">Uncharacterized protein</fullName>
    </submittedName>
</protein>